<evidence type="ECO:0000313" key="1">
    <source>
        <dbReference type="EMBL" id="SVA32571.1"/>
    </source>
</evidence>
<dbReference type="EMBL" id="UINC01007304">
    <property type="protein sequence ID" value="SVA32571.1"/>
    <property type="molecule type" value="Genomic_DNA"/>
</dbReference>
<dbReference type="AlphaFoldDB" id="A0A381UXW2"/>
<organism evidence="1">
    <name type="scientific">marine metagenome</name>
    <dbReference type="NCBI Taxonomy" id="408172"/>
    <lineage>
        <taxon>unclassified sequences</taxon>
        <taxon>metagenomes</taxon>
        <taxon>ecological metagenomes</taxon>
    </lineage>
</organism>
<evidence type="ECO:0008006" key="2">
    <source>
        <dbReference type="Google" id="ProtNLM"/>
    </source>
</evidence>
<name>A0A381UXW2_9ZZZZ</name>
<dbReference type="Gene3D" id="3.40.50.620">
    <property type="entry name" value="HUPs"/>
    <property type="match status" value="1"/>
</dbReference>
<dbReference type="InterPro" id="IPR014729">
    <property type="entry name" value="Rossmann-like_a/b/a_fold"/>
</dbReference>
<protein>
    <recommendedName>
        <fullName evidence="2">Asparagine synthetase domain-containing protein</fullName>
    </recommendedName>
</protein>
<proteinExistence type="predicted"/>
<accession>A0A381UXW2</accession>
<reference evidence="1" key="1">
    <citation type="submission" date="2018-05" db="EMBL/GenBank/DDBJ databases">
        <authorList>
            <person name="Lanie J.A."/>
            <person name="Ng W.-L."/>
            <person name="Kazmierczak K.M."/>
            <person name="Andrzejewski T.M."/>
            <person name="Davidsen T.M."/>
            <person name="Wayne K.J."/>
            <person name="Tettelin H."/>
            <person name="Glass J.I."/>
            <person name="Rusch D."/>
            <person name="Podicherti R."/>
            <person name="Tsui H.-C.T."/>
            <person name="Winkler M.E."/>
        </authorList>
    </citation>
    <scope>NUCLEOTIDE SEQUENCE</scope>
</reference>
<sequence length="195" mass="22426">MVSGGVDSAILLYYLMKHIKDTIHIYTTGSNLKYRRNSIIAPRVVEKCIELTGNNNVVHHIHYDEAATESSPCNAPQKDIDKQEINIVYDGTTMNPPHDIASQFTPILGFDSSRSDTGNNIMLYNDDKFYMPWANTNKKDIASMYRKEKLIDSLLPVTRSCEYDPTCEYFDNIKDPGLEHCGECWWCKEREWGFN</sequence>
<dbReference type="SUPFAM" id="SSF52402">
    <property type="entry name" value="Adenine nucleotide alpha hydrolases-like"/>
    <property type="match status" value="1"/>
</dbReference>
<gene>
    <name evidence="1" type="ORF">METZ01_LOCUS85425</name>
</gene>